<keyword evidence="7" id="KW-0539">Nucleus</keyword>
<feature type="compositionally biased region" description="Polar residues" evidence="8">
    <location>
        <begin position="1"/>
        <end position="12"/>
    </location>
</feature>
<dbReference type="PROSITE" id="PS50048">
    <property type="entry name" value="ZN2_CY6_FUNGAL_2"/>
    <property type="match status" value="1"/>
</dbReference>
<dbReference type="GO" id="GO:0005634">
    <property type="term" value="C:nucleus"/>
    <property type="evidence" value="ECO:0007669"/>
    <property type="project" value="UniProtKB-SubCell"/>
</dbReference>
<protein>
    <recommendedName>
        <fullName evidence="9">Zn(2)-C6 fungal-type domain-containing protein</fullName>
    </recommendedName>
</protein>
<feature type="domain" description="Zn(2)-C6 fungal-type" evidence="9">
    <location>
        <begin position="25"/>
        <end position="55"/>
    </location>
</feature>
<dbReference type="OrthoDB" id="2399539at2759"/>
<sequence>MDRVASTVTSPISPEHNPRKRTRTACDRCKTRKQKCDNGHPACSNCAKASVECVKPHIDEEDYPSRYVRALEDRVSFLELKLSGVEPDIAADHLDTQSSTAASNAQSKLGEIVSLLSSGNIETPTYVGHSSGFALATDLGGMVQASAWSKLLDISTLPDQEPSIAGIFANGNRISLTDLQATRVEFPDDKSGERLLTAYFHGLHPKYPFLSRAEIWNLHHGRHELSRKVGNSVAQEDEFGQFKLFMVYAIGSMLLQPKEDFVATSPEVYYMAALARISAVRKSSPIHSVEAMVLLVIYHLRSRFGQGIWFMIGLAMRTCIDMGLHRRKHSISATTSSFSDQMQRRVFWTVYSLECIVAVTLGRPMSIRETDTNIEFPYDVPDSASDPLSAHLAQVPGKNTTLSLAIALYHLRVIESRIHHSVYQISVPQEQLLSQMAPFYEELEDWRNVWASRFKGPESTYPLLHYNRALWLLTQIFLPLLPPEDIFAKRCIRAAGDICQAHKIFCQSTTYGESFLAVHTVFVAGITLLYHHWKTKETAWSASMSNDIRACSLVLFAISGRAPWVRKYRDAFECLVGVTMERLQANESGIQSAHLSSITNTVEGLDLLSEDTAAMVRQLEDWANQNGGGQQIWLPDPQSHAALIFDWGG</sequence>
<dbReference type="PANTHER" id="PTHR47782">
    <property type="entry name" value="ZN(II)2CYS6 TRANSCRIPTION FACTOR (EUROFUNG)-RELATED"/>
    <property type="match status" value="1"/>
</dbReference>
<evidence type="ECO:0000256" key="6">
    <source>
        <dbReference type="ARBA" id="ARBA00023163"/>
    </source>
</evidence>
<evidence type="ECO:0000256" key="7">
    <source>
        <dbReference type="ARBA" id="ARBA00023242"/>
    </source>
</evidence>
<keyword evidence="11" id="KW-1185">Reference proteome</keyword>
<keyword evidence="4" id="KW-0805">Transcription regulation</keyword>
<dbReference type="GO" id="GO:0045944">
    <property type="term" value="P:positive regulation of transcription by RNA polymerase II"/>
    <property type="evidence" value="ECO:0007669"/>
    <property type="project" value="TreeGrafter"/>
</dbReference>
<dbReference type="InterPro" id="IPR036864">
    <property type="entry name" value="Zn2-C6_fun-type_DNA-bd_sf"/>
</dbReference>
<dbReference type="GO" id="GO:0006351">
    <property type="term" value="P:DNA-templated transcription"/>
    <property type="evidence" value="ECO:0007669"/>
    <property type="project" value="InterPro"/>
</dbReference>
<dbReference type="AlphaFoldDB" id="A0A3D8QIY9"/>
<dbReference type="InterPro" id="IPR007219">
    <property type="entry name" value="XnlR_reg_dom"/>
</dbReference>
<evidence type="ECO:0000256" key="8">
    <source>
        <dbReference type="SAM" id="MobiDB-lite"/>
    </source>
</evidence>
<dbReference type="InterPro" id="IPR001138">
    <property type="entry name" value="Zn2Cys6_DnaBD"/>
</dbReference>
<evidence type="ECO:0000313" key="11">
    <source>
        <dbReference type="Proteomes" id="UP000256328"/>
    </source>
</evidence>
<dbReference type="GO" id="GO:0043565">
    <property type="term" value="F:sequence-specific DNA binding"/>
    <property type="evidence" value="ECO:0007669"/>
    <property type="project" value="TreeGrafter"/>
</dbReference>
<dbReference type="InterPro" id="IPR052202">
    <property type="entry name" value="Yeast_MetPath_Reg"/>
</dbReference>
<dbReference type="Pfam" id="PF04082">
    <property type="entry name" value="Fungal_trans"/>
    <property type="match status" value="1"/>
</dbReference>
<dbReference type="Gene3D" id="4.10.240.10">
    <property type="entry name" value="Zn(2)-C6 fungal-type DNA-binding domain"/>
    <property type="match status" value="1"/>
</dbReference>
<keyword evidence="5" id="KW-0238">DNA-binding</keyword>
<dbReference type="Pfam" id="PF00172">
    <property type="entry name" value="Zn_clus"/>
    <property type="match status" value="1"/>
</dbReference>
<feature type="region of interest" description="Disordered" evidence="8">
    <location>
        <begin position="1"/>
        <end position="22"/>
    </location>
</feature>
<evidence type="ECO:0000256" key="1">
    <source>
        <dbReference type="ARBA" id="ARBA00004123"/>
    </source>
</evidence>
<dbReference type="CDD" id="cd12148">
    <property type="entry name" value="fungal_TF_MHR"/>
    <property type="match status" value="1"/>
</dbReference>
<proteinExistence type="predicted"/>
<evidence type="ECO:0000256" key="5">
    <source>
        <dbReference type="ARBA" id="ARBA00023125"/>
    </source>
</evidence>
<dbReference type="SUPFAM" id="SSF57701">
    <property type="entry name" value="Zn2/Cys6 DNA-binding domain"/>
    <property type="match status" value="1"/>
</dbReference>
<dbReference type="GO" id="GO:0008270">
    <property type="term" value="F:zinc ion binding"/>
    <property type="evidence" value="ECO:0007669"/>
    <property type="project" value="InterPro"/>
</dbReference>
<evidence type="ECO:0000259" key="9">
    <source>
        <dbReference type="PROSITE" id="PS50048"/>
    </source>
</evidence>
<dbReference type="Proteomes" id="UP000256328">
    <property type="component" value="Unassembled WGS sequence"/>
</dbReference>
<organism evidence="10 11">
    <name type="scientific">Coleophoma crateriformis</name>
    <dbReference type="NCBI Taxonomy" id="565419"/>
    <lineage>
        <taxon>Eukaryota</taxon>
        <taxon>Fungi</taxon>
        <taxon>Dikarya</taxon>
        <taxon>Ascomycota</taxon>
        <taxon>Pezizomycotina</taxon>
        <taxon>Leotiomycetes</taxon>
        <taxon>Helotiales</taxon>
        <taxon>Dermateaceae</taxon>
        <taxon>Coleophoma</taxon>
    </lineage>
</organism>
<evidence type="ECO:0000256" key="3">
    <source>
        <dbReference type="ARBA" id="ARBA00022833"/>
    </source>
</evidence>
<dbReference type="PANTHER" id="PTHR47782:SF12">
    <property type="entry name" value="ZN(II)2CYS6 TRANSCRIPTION FACTOR (EUROFUNG)"/>
    <property type="match status" value="1"/>
</dbReference>
<name>A0A3D8QIY9_9HELO</name>
<evidence type="ECO:0000256" key="4">
    <source>
        <dbReference type="ARBA" id="ARBA00023015"/>
    </source>
</evidence>
<dbReference type="GO" id="GO:0000981">
    <property type="term" value="F:DNA-binding transcription factor activity, RNA polymerase II-specific"/>
    <property type="evidence" value="ECO:0007669"/>
    <property type="project" value="InterPro"/>
</dbReference>
<keyword evidence="3" id="KW-0862">Zinc</keyword>
<dbReference type="EMBL" id="PDLN01000018">
    <property type="protein sequence ID" value="RDW61678.1"/>
    <property type="molecule type" value="Genomic_DNA"/>
</dbReference>
<gene>
    <name evidence="10" type="ORF">BP5796_11570</name>
</gene>
<dbReference type="PROSITE" id="PS00463">
    <property type="entry name" value="ZN2_CY6_FUNGAL_1"/>
    <property type="match status" value="1"/>
</dbReference>
<comment type="subcellular location">
    <subcellularLocation>
        <location evidence="1">Nucleus</location>
    </subcellularLocation>
</comment>
<dbReference type="SMART" id="SM00066">
    <property type="entry name" value="GAL4"/>
    <property type="match status" value="1"/>
</dbReference>
<dbReference type="CDD" id="cd00067">
    <property type="entry name" value="GAL4"/>
    <property type="match status" value="1"/>
</dbReference>
<keyword evidence="6" id="KW-0804">Transcription</keyword>
<comment type="caution">
    <text evidence="10">The sequence shown here is derived from an EMBL/GenBank/DDBJ whole genome shotgun (WGS) entry which is preliminary data.</text>
</comment>
<keyword evidence="2" id="KW-0479">Metal-binding</keyword>
<evidence type="ECO:0000256" key="2">
    <source>
        <dbReference type="ARBA" id="ARBA00022723"/>
    </source>
</evidence>
<accession>A0A3D8QIY9</accession>
<reference evidence="10 11" key="1">
    <citation type="journal article" date="2018" name="IMA Fungus">
        <title>IMA Genome-F 9: Draft genome sequence of Annulohypoxylon stygium, Aspergillus mulundensis, Berkeleyomyces basicola (syn. Thielaviopsis basicola), Ceratocystis smalleyi, two Cercospora beticola strains, Coleophoma cylindrospora, Fusarium fracticaudum, Phialophora cf. hyalina, and Morchella septimelata.</title>
        <authorList>
            <person name="Wingfield B.D."/>
            <person name="Bills G.F."/>
            <person name="Dong Y."/>
            <person name="Huang W."/>
            <person name="Nel W.J."/>
            <person name="Swalarsk-Parry B.S."/>
            <person name="Vaghefi N."/>
            <person name="Wilken P.M."/>
            <person name="An Z."/>
            <person name="de Beer Z.W."/>
            <person name="De Vos L."/>
            <person name="Chen L."/>
            <person name="Duong T.A."/>
            <person name="Gao Y."/>
            <person name="Hammerbacher A."/>
            <person name="Kikkert J.R."/>
            <person name="Li Y."/>
            <person name="Li H."/>
            <person name="Li K."/>
            <person name="Li Q."/>
            <person name="Liu X."/>
            <person name="Ma X."/>
            <person name="Naidoo K."/>
            <person name="Pethybridge S.J."/>
            <person name="Sun J."/>
            <person name="Steenkamp E.T."/>
            <person name="van der Nest M.A."/>
            <person name="van Wyk S."/>
            <person name="Wingfield M.J."/>
            <person name="Xiong C."/>
            <person name="Yue Q."/>
            <person name="Zhang X."/>
        </authorList>
    </citation>
    <scope>NUCLEOTIDE SEQUENCE [LARGE SCALE GENOMIC DNA]</scope>
    <source>
        <strain evidence="10 11">BP5796</strain>
    </source>
</reference>
<dbReference type="SMART" id="SM00906">
    <property type="entry name" value="Fungal_trans"/>
    <property type="match status" value="1"/>
</dbReference>
<evidence type="ECO:0000313" key="10">
    <source>
        <dbReference type="EMBL" id="RDW61678.1"/>
    </source>
</evidence>